<protein>
    <recommendedName>
        <fullName evidence="3">Glycosyltransferase subfamily 4-like N-terminal domain-containing protein</fullName>
    </recommendedName>
</protein>
<dbReference type="AlphaFoldDB" id="A0A0G0KCS6"/>
<dbReference type="STRING" id="1618481.US54_C0011G0012"/>
<accession>A0A0G0KCS6</accession>
<dbReference type="EMBL" id="LBTJ01000011">
    <property type="protein sequence ID" value="KKQ38391.1"/>
    <property type="molecule type" value="Genomic_DNA"/>
</dbReference>
<dbReference type="SUPFAM" id="SSF53756">
    <property type="entry name" value="UDP-Glycosyltransferase/glycogen phosphorylase"/>
    <property type="match status" value="1"/>
</dbReference>
<name>A0A0G0KCS6_9BACT</name>
<organism evidence="1 2">
    <name type="scientific">Candidatus Roizmanbacteria bacterium GW2011_GWA2_37_7</name>
    <dbReference type="NCBI Taxonomy" id="1618481"/>
    <lineage>
        <taxon>Bacteria</taxon>
        <taxon>Candidatus Roizmaniibacteriota</taxon>
    </lineage>
</organism>
<evidence type="ECO:0000313" key="1">
    <source>
        <dbReference type="EMBL" id="KKQ38391.1"/>
    </source>
</evidence>
<comment type="caution">
    <text evidence="1">The sequence shown here is derived from an EMBL/GenBank/DDBJ whole genome shotgun (WGS) entry which is preliminary data.</text>
</comment>
<proteinExistence type="predicted"/>
<reference evidence="1 2" key="1">
    <citation type="journal article" date="2015" name="Nature">
        <title>rRNA introns, odd ribosomes, and small enigmatic genomes across a large radiation of phyla.</title>
        <authorList>
            <person name="Brown C.T."/>
            <person name="Hug L.A."/>
            <person name="Thomas B.C."/>
            <person name="Sharon I."/>
            <person name="Castelle C.J."/>
            <person name="Singh A."/>
            <person name="Wilkins M.J."/>
            <person name="Williams K.H."/>
            <person name="Banfield J.F."/>
        </authorList>
    </citation>
    <scope>NUCLEOTIDE SEQUENCE [LARGE SCALE GENOMIC DNA]</scope>
</reference>
<feature type="non-terminal residue" evidence="1">
    <location>
        <position position="202"/>
    </location>
</feature>
<dbReference type="Proteomes" id="UP000034471">
    <property type="component" value="Unassembled WGS sequence"/>
</dbReference>
<evidence type="ECO:0008006" key="3">
    <source>
        <dbReference type="Google" id="ProtNLM"/>
    </source>
</evidence>
<evidence type="ECO:0000313" key="2">
    <source>
        <dbReference type="Proteomes" id="UP000034471"/>
    </source>
</evidence>
<gene>
    <name evidence="1" type="ORF">US54_C0011G0012</name>
</gene>
<sequence length="202" mass="23462">MKNSTPKTQKKVALYDPFLDVMGGGERHVLSILQVLESEGYEITIFWDNDLSSQIQTTLKLLFRSLVFKKNIFTSGSQLQRLQELQNYEMLFYVTDGSYFVSSAKKTYIFCMVPDKKLYNMHIINKMKTANSTYISNSIFTSKWLQKWGIQSSVIHPYIDDEFLQSLTSTKENSILSVGRFFPHLHAKRQDIAIESFMKPKK</sequence>